<dbReference type="Pfam" id="PF14776">
    <property type="entry name" value="UNC-79"/>
    <property type="match status" value="1"/>
</dbReference>
<feature type="region of interest" description="Disordered" evidence="1">
    <location>
        <begin position="516"/>
        <end position="609"/>
    </location>
</feature>
<feature type="compositionally biased region" description="Polar residues" evidence="1">
    <location>
        <begin position="1223"/>
        <end position="1233"/>
    </location>
</feature>
<organism evidence="2 3">
    <name type="scientific">Macrostomum lignano</name>
    <dbReference type="NCBI Taxonomy" id="282301"/>
    <lineage>
        <taxon>Eukaryota</taxon>
        <taxon>Metazoa</taxon>
        <taxon>Spiralia</taxon>
        <taxon>Lophotrochozoa</taxon>
        <taxon>Platyhelminthes</taxon>
        <taxon>Rhabditophora</taxon>
        <taxon>Macrostomorpha</taxon>
        <taxon>Macrostomida</taxon>
        <taxon>Macrostomidae</taxon>
        <taxon>Macrostomum</taxon>
    </lineage>
</organism>
<feature type="region of interest" description="Disordered" evidence="1">
    <location>
        <begin position="1221"/>
        <end position="1321"/>
    </location>
</feature>
<sequence length="1321" mass="145118">MRLQLTTRTQALPLACESKTCRSGGPGSRVHSTCFSAECAHLSGGRPIRLCEECHGHRHSHAGRQHVTQTPLPDIWDCPVELQQYMLESIVSLILEAQVPKVKTYSKEKGDEDNWYCLPEDAYPDNLSDKDRKILSIYGVILIVEKCKPRETVSIEILGRILAALFLWFDNTKLAEDSKDRLQDTLESIKSEYVTKWLNEVYRLHLEIVLSVLLPHPPDYARVGGYWNLSSSRTDIIQEGLGRLLSLVQYDCIITFDVWNYTMPFWLEAIRTEVPPEELPRLSMVMRKLYDLHSGPFPCMASKLFNFAAERFDQTTVAVQDQVLSWLRILTDLRVPIQILELLPMFRKGVESLLNPGAAAAAAVAAAAELDEDRDVNTRPDDAAAGATGGSASSQTSAPLPGAATASASSAGYRALPCFIEMLRISLQHLVDERDLPTVLECPPSRGWDLNNETSKQLMGLLLLMLSGVWDGKHSCRNDSAAVDCQFCRECRQWHQYAACVLKFIAPAKPKRLPVKDLPEVTPQQPPTSQASGTSDDRRSSKTSQSQAPAETAVEASVTVLTSASAPGGASGSGGAAASTSAASTSAGSGRGAGSGGAAPPSWEAFPMDENCLPEEDETKADDEPSGSADDQQEPAFADAHLAVHLRLVRALLKELESHTDMEVTLSILSSLSYLCLHCHALYKAQEENKDFVQFVLKYQFIPTLWKLLKAENSALAGGLVSLLLHCLALHSGAEVFWSILEREFTSDSWRTRFDAVEKVTVICREMSSDCPKASYIVVTSLAHAFSNLIGSLDDINTAVAQRAQLYLETVKQSSLRCMIQCLEAQFDSVINDRTLILQRIYQLSCALKDAPVLTWDFFMARFDALSLEAQLDLESRGDITCATDISGNSNRDSEAFMRKYNRARFAVARTDSVRSVSSSAFVKPPYRRACSVPMHLLSRPGKATAAGHKDVPKDKQYSRQASAPLFSVGRRKSKNALGAISSFVLSGGQFREFTDEESNFAAQLQRALDLEGGDRETLHQLVALLLHFMANLDLATQSDDRQNTKTQSLVLRHLNTLLGYNQADKTFSVPPYKLRSLTVFHAFIGGISPVLDCNFEVGNNVLHVALAVLQYAPSPQRYASDNQPPDYSLCLLEPYTRNHWLNALLIILYKYQYNSPNFASIMEVLVKIAINTIDAQVHVCKENAEEAFEPPASHSHRPRARTLFVGLESDASTVSIGDIDTIQENESPTLSPLTEAPTFAAASSSRSSRPPFYKPRTKPDADGSDLKFASPVTRMRNRNKSGGRPLFDIQGSGGSGSEDAGLHSPGDQVLASVTVGDADA</sequence>
<keyword evidence="2" id="KW-1185">Reference proteome</keyword>
<dbReference type="PANTHER" id="PTHR21696:SF2">
    <property type="entry name" value="PROTEIN UNC-79 HOMOLOG"/>
    <property type="match status" value="1"/>
</dbReference>
<protein>
    <submittedName>
        <fullName evidence="3">Protein unc-79 homolog</fullName>
    </submittedName>
</protein>
<dbReference type="InterPro" id="IPR024855">
    <property type="entry name" value="UNC79"/>
</dbReference>
<dbReference type="InterPro" id="IPR011989">
    <property type="entry name" value="ARM-like"/>
</dbReference>
<evidence type="ECO:0000313" key="2">
    <source>
        <dbReference type="Proteomes" id="UP000095280"/>
    </source>
</evidence>
<evidence type="ECO:0000313" key="3">
    <source>
        <dbReference type="WBParaSite" id="maker-uti_cns_0007463-snap-gene-0.2-mRNA-1"/>
    </source>
</evidence>
<feature type="compositionally biased region" description="Low complexity" evidence="1">
    <location>
        <begin position="1241"/>
        <end position="1250"/>
    </location>
</feature>
<dbReference type="WBParaSite" id="maker-uti_cns_0007463-snap-gene-0.2-mRNA-1">
    <property type="protein sequence ID" value="maker-uti_cns_0007463-snap-gene-0.2-mRNA-1"/>
    <property type="gene ID" value="maker-uti_cns_0007463-snap-gene-0.2"/>
</dbReference>
<accession>A0A1I8HQQ5</accession>
<dbReference type="Proteomes" id="UP000095280">
    <property type="component" value="Unplaced"/>
</dbReference>
<feature type="compositionally biased region" description="Low complexity" evidence="1">
    <location>
        <begin position="576"/>
        <end position="588"/>
    </location>
</feature>
<dbReference type="SUPFAM" id="SSF48371">
    <property type="entry name" value="ARM repeat"/>
    <property type="match status" value="1"/>
</dbReference>
<name>A0A1I8HQQ5_9PLAT</name>
<dbReference type="InterPro" id="IPR016024">
    <property type="entry name" value="ARM-type_fold"/>
</dbReference>
<feature type="region of interest" description="Disordered" evidence="1">
    <location>
        <begin position="371"/>
        <end position="403"/>
    </location>
</feature>
<evidence type="ECO:0000256" key="1">
    <source>
        <dbReference type="SAM" id="MobiDB-lite"/>
    </source>
</evidence>
<feature type="compositionally biased region" description="Low complexity" evidence="1">
    <location>
        <begin position="383"/>
        <end position="403"/>
    </location>
</feature>
<proteinExistence type="predicted"/>
<dbReference type="PANTHER" id="PTHR21696">
    <property type="entry name" value="PROTEIN UNC-79 HOMOLOG"/>
    <property type="match status" value="1"/>
</dbReference>
<reference evidence="3" key="1">
    <citation type="submission" date="2016-11" db="UniProtKB">
        <authorList>
            <consortium name="WormBaseParasite"/>
        </authorList>
    </citation>
    <scope>IDENTIFICATION</scope>
</reference>
<dbReference type="Gene3D" id="1.25.10.10">
    <property type="entry name" value="Leucine-rich Repeat Variant"/>
    <property type="match status" value="1"/>
</dbReference>